<dbReference type="GO" id="GO:0005685">
    <property type="term" value="C:U1 snRNP"/>
    <property type="evidence" value="ECO:0007669"/>
    <property type="project" value="InterPro"/>
</dbReference>
<keyword evidence="5" id="KW-0479">Metal-binding</keyword>
<feature type="region of interest" description="Disordered" evidence="6">
    <location>
        <begin position="287"/>
        <end position="482"/>
    </location>
</feature>
<dbReference type="PANTHER" id="PTHR12375">
    <property type="entry name" value="RNA-BINDING PROTEIN LUC7-RELATED"/>
    <property type="match status" value="1"/>
</dbReference>
<proteinExistence type="inferred from homology"/>
<feature type="compositionally biased region" description="Basic and acidic residues" evidence="6">
    <location>
        <begin position="419"/>
        <end position="439"/>
    </location>
</feature>
<keyword evidence="9" id="KW-1185">Reference proteome</keyword>
<feature type="chain" id="PRO_5041442056" description="NIF3-like protein 1" evidence="7">
    <location>
        <begin position="24"/>
        <end position="857"/>
    </location>
</feature>
<dbReference type="SUPFAM" id="SSF102705">
    <property type="entry name" value="NIF3 (NGG1p interacting factor 3)-like"/>
    <property type="match status" value="1"/>
</dbReference>
<feature type="compositionally biased region" description="Basic residues" evidence="6">
    <location>
        <begin position="473"/>
        <end position="482"/>
    </location>
</feature>
<dbReference type="GO" id="GO:0046872">
    <property type="term" value="F:metal ion binding"/>
    <property type="evidence" value="ECO:0007669"/>
    <property type="project" value="UniProtKB-KW"/>
</dbReference>
<name>A0AA35QRB8_GEOBA</name>
<dbReference type="EMBL" id="CASHTH010000015">
    <property type="protein sequence ID" value="CAI7988994.1"/>
    <property type="molecule type" value="Genomic_DNA"/>
</dbReference>
<dbReference type="InterPro" id="IPR002678">
    <property type="entry name" value="DUF34/NIF3"/>
</dbReference>
<gene>
    <name evidence="8" type="ORF">GBAR_LOCUS95</name>
</gene>
<organism evidence="8 9">
    <name type="scientific">Geodia barretti</name>
    <name type="common">Barrett's horny sponge</name>
    <dbReference type="NCBI Taxonomy" id="519541"/>
    <lineage>
        <taxon>Eukaryota</taxon>
        <taxon>Metazoa</taxon>
        <taxon>Porifera</taxon>
        <taxon>Demospongiae</taxon>
        <taxon>Heteroscleromorpha</taxon>
        <taxon>Tetractinellida</taxon>
        <taxon>Astrophorina</taxon>
        <taxon>Geodiidae</taxon>
        <taxon>Geodia</taxon>
    </lineage>
</organism>
<accession>A0AA35QRB8</accession>
<dbReference type="GO" id="GO:0006376">
    <property type="term" value="P:mRNA splice site recognition"/>
    <property type="evidence" value="ECO:0007669"/>
    <property type="project" value="InterPro"/>
</dbReference>
<evidence type="ECO:0000256" key="2">
    <source>
        <dbReference type="ARBA" id="ARBA00006964"/>
    </source>
</evidence>
<keyword evidence="7" id="KW-0732">Signal</keyword>
<protein>
    <recommendedName>
        <fullName evidence="3">NIF3-like protein 1</fullName>
    </recommendedName>
</protein>
<evidence type="ECO:0000256" key="6">
    <source>
        <dbReference type="SAM" id="MobiDB-lite"/>
    </source>
</evidence>
<feature type="compositionally biased region" description="Basic and acidic residues" evidence="6">
    <location>
        <begin position="287"/>
        <end position="303"/>
    </location>
</feature>
<dbReference type="SUPFAM" id="SSF52467">
    <property type="entry name" value="DHS-like NAD/FAD-binding domain"/>
    <property type="match status" value="1"/>
</dbReference>
<dbReference type="InterPro" id="IPR036069">
    <property type="entry name" value="DUF34/NIF3_sf"/>
</dbReference>
<evidence type="ECO:0000256" key="7">
    <source>
        <dbReference type="SAM" id="SignalP"/>
    </source>
</evidence>
<dbReference type="AlphaFoldDB" id="A0AA35QRB8"/>
<dbReference type="Pfam" id="PF01784">
    <property type="entry name" value="DUF34_NIF3"/>
    <property type="match status" value="1"/>
</dbReference>
<keyword evidence="4" id="KW-0808">Transferase</keyword>
<feature type="compositionally biased region" description="Basic and acidic residues" evidence="6">
    <location>
        <begin position="345"/>
        <end position="375"/>
    </location>
</feature>
<evidence type="ECO:0000313" key="9">
    <source>
        <dbReference type="Proteomes" id="UP001174909"/>
    </source>
</evidence>
<evidence type="ECO:0000256" key="5">
    <source>
        <dbReference type="PIRSR" id="PIRSR602678-1"/>
    </source>
</evidence>
<feature type="compositionally biased region" description="Basic residues" evidence="6">
    <location>
        <begin position="376"/>
        <end position="418"/>
    </location>
</feature>
<dbReference type="Gene3D" id="3.40.1390.30">
    <property type="entry name" value="NIF3 (NGG1p interacting factor 3)-like"/>
    <property type="match status" value="2"/>
</dbReference>
<feature type="compositionally biased region" description="Basic residues" evidence="6">
    <location>
        <begin position="440"/>
        <end position="464"/>
    </location>
</feature>
<dbReference type="Pfam" id="PF03194">
    <property type="entry name" value="LUC7"/>
    <property type="match status" value="1"/>
</dbReference>
<dbReference type="Gene3D" id="3.40.50.1220">
    <property type="entry name" value="TPP-binding domain"/>
    <property type="match status" value="1"/>
</dbReference>
<evidence type="ECO:0000256" key="3">
    <source>
        <dbReference type="ARBA" id="ARBA00019069"/>
    </source>
</evidence>
<evidence type="ECO:0000256" key="1">
    <source>
        <dbReference type="ARBA" id="ARBA00005655"/>
    </source>
</evidence>
<evidence type="ECO:0000313" key="8">
    <source>
        <dbReference type="EMBL" id="CAI7988994.1"/>
    </source>
</evidence>
<comment type="similarity">
    <text evidence="2">Belongs to the GTP cyclohydrolase I type 2/NIF3 family.</text>
</comment>
<dbReference type="NCBIfam" id="TIGR00486">
    <property type="entry name" value="YbgI_SA1388"/>
    <property type="match status" value="1"/>
</dbReference>
<reference evidence="8" key="1">
    <citation type="submission" date="2023-03" db="EMBL/GenBank/DDBJ databases">
        <authorList>
            <person name="Steffen K."/>
            <person name="Cardenas P."/>
        </authorList>
    </citation>
    <scope>NUCLEOTIDE SEQUENCE</scope>
</reference>
<feature type="signal peptide" evidence="7">
    <location>
        <begin position="1"/>
        <end position="23"/>
    </location>
</feature>
<sequence length="857" mass="97784">MRACTRCARLVHAVCCFVAFSDPASVMASAAAALLDELMGRCRNVIPGKEVQEMNWDDSEVCKNYLCGFCPCDLFTNTRADIGTCDKIHDEKLRQKYQESGRVMKTGYEVQFLSELDKLVRSLDRRVAHGKERLHKSAEAKQKQMAGFHEEGGSEKLRQMNLEINSRVMKLEELGRCGEVEGAQVLLKEVEALEKDREKERAGLMRDSSKTLAGFEVDANDFHEKMELCDVCGSFLVIGDSQSRVDAHLLGKQHLGYARIRAAISELKTKLNKMRITEMDNREQTDVIARRVSEEQRRRSSSRERRRRSRSRSRNRYRKSRSRSRDRHRSHSRGRQSFRSRRRSQRDSSRSRDRRLHSQDKKRSPSKERRRSPSKERKRSRSKERRRSPSKERKRSRSKERRRSPSKERKRSRSKERRRSPSKERERSHSKERKRSPSKERKRSRSKERRRRRSPGKERRRSRSRERMSCSKEKKKRSRTMMKLRASQERFVPRHTRMSEQTLLRLKSFLRKSRRLFVVTGAGVSTESGIQDYRSDEVWMITSVRRVFHSGVLHQAAMDLRSLIGCLEAVVPSSRAESWDNTGLLVEPSGNPSVSHVLLTIDLTGQVLEEALGVKAGLIVAYHPPIFHSLKRLTQGSAKERIIVRALESRVAVYSPHTALDCMKGGVNDWLLAGLGQGKVETLSVCSVAPSPNSTLSISDVDKATVDSVTSALPGLPLTCSPTYCRDPQLYDLQLLCSKEEVSSFLMTLNTLVPNHKMSLRTRPLIPVTGGGRKLSLNQPVSISELVFRVKTHLSISHMRLAKPPCWKEEKRVTTVAVCAGSGGSVLAGTEADVYLTGNAFVLLMQLPRSAVNVQGR</sequence>
<comment type="similarity">
    <text evidence="1">Belongs to the Luc7 family.</text>
</comment>
<dbReference type="GO" id="GO:0016740">
    <property type="term" value="F:transferase activity"/>
    <property type="evidence" value="ECO:0007669"/>
    <property type="project" value="UniProtKB-KW"/>
</dbReference>
<dbReference type="GO" id="GO:0003729">
    <property type="term" value="F:mRNA binding"/>
    <property type="evidence" value="ECO:0007669"/>
    <property type="project" value="InterPro"/>
</dbReference>
<feature type="binding site" evidence="5">
    <location>
        <position position="661"/>
    </location>
    <ligand>
        <name>a divalent metal cation</name>
        <dbReference type="ChEBI" id="CHEBI:60240"/>
        <label>1</label>
    </ligand>
</feature>
<feature type="compositionally biased region" description="Basic residues" evidence="6">
    <location>
        <begin position="304"/>
        <end position="344"/>
    </location>
</feature>
<dbReference type="InterPro" id="IPR026591">
    <property type="entry name" value="Sirtuin_cat_small_dom_sf"/>
</dbReference>
<dbReference type="Gene3D" id="3.30.1600.10">
    <property type="entry name" value="SIR2/SIRT2 'Small Domain"/>
    <property type="match status" value="1"/>
</dbReference>
<evidence type="ECO:0000256" key="4">
    <source>
        <dbReference type="ARBA" id="ARBA00022679"/>
    </source>
</evidence>
<feature type="binding site" evidence="5">
    <location>
        <position position="623"/>
    </location>
    <ligand>
        <name>a divalent metal cation</name>
        <dbReference type="ChEBI" id="CHEBI:60240"/>
        <label>1</label>
    </ligand>
</feature>
<dbReference type="InterPro" id="IPR029035">
    <property type="entry name" value="DHS-like_NAD/FAD-binding_dom"/>
</dbReference>
<dbReference type="Proteomes" id="UP001174909">
    <property type="component" value="Unassembled WGS sequence"/>
</dbReference>
<dbReference type="FunFam" id="3.40.1390.30:FF:000001">
    <property type="entry name" value="GTP cyclohydrolase 1 type 2"/>
    <property type="match status" value="1"/>
</dbReference>
<comment type="caution">
    <text evidence="8">The sequence shown here is derived from an EMBL/GenBank/DDBJ whole genome shotgun (WGS) entry which is preliminary data.</text>
</comment>
<dbReference type="InterPro" id="IPR004882">
    <property type="entry name" value="Luc7-rel"/>
</dbReference>
<feature type="region of interest" description="Disordered" evidence="6">
    <location>
        <begin position="131"/>
        <end position="152"/>
    </location>
</feature>